<dbReference type="Proteomes" id="UP000604117">
    <property type="component" value="Unassembled WGS sequence"/>
</dbReference>
<keyword evidence="2" id="KW-1185">Reference proteome</keyword>
<gene>
    <name evidence="1" type="ORF">Asi02nite_49130</name>
</gene>
<comment type="caution">
    <text evidence="1">The sequence shown here is derived from an EMBL/GenBank/DDBJ whole genome shotgun (WGS) entry which is preliminary data.</text>
</comment>
<proteinExistence type="predicted"/>
<organism evidence="1 2">
    <name type="scientific">Asanoa siamensis</name>
    <dbReference type="NCBI Taxonomy" id="926357"/>
    <lineage>
        <taxon>Bacteria</taxon>
        <taxon>Bacillati</taxon>
        <taxon>Actinomycetota</taxon>
        <taxon>Actinomycetes</taxon>
        <taxon>Micromonosporales</taxon>
        <taxon>Micromonosporaceae</taxon>
        <taxon>Asanoa</taxon>
    </lineage>
</organism>
<dbReference type="EMBL" id="BONE01000042">
    <property type="protein sequence ID" value="GIF75395.1"/>
    <property type="molecule type" value="Genomic_DNA"/>
</dbReference>
<reference evidence="1 2" key="1">
    <citation type="submission" date="2021-01" db="EMBL/GenBank/DDBJ databases">
        <title>Whole genome shotgun sequence of Asanoa siamensis NBRC 107932.</title>
        <authorList>
            <person name="Komaki H."/>
            <person name="Tamura T."/>
        </authorList>
    </citation>
    <scope>NUCLEOTIDE SEQUENCE [LARGE SCALE GENOMIC DNA]</scope>
    <source>
        <strain evidence="1 2">NBRC 107932</strain>
    </source>
</reference>
<accession>A0ABQ4CVU2</accession>
<name>A0ABQ4CVU2_9ACTN</name>
<evidence type="ECO:0000313" key="1">
    <source>
        <dbReference type="EMBL" id="GIF75395.1"/>
    </source>
</evidence>
<dbReference type="RefSeq" id="WP_203716255.1">
    <property type="nucleotide sequence ID" value="NZ_BONE01000042.1"/>
</dbReference>
<sequence>MTLAHLAALLVNPRAGYVGRHRAPESDRTAAAAVRLPRLAAVKQP</sequence>
<evidence type="ECO:0000313" key="2">
    <source>
        <dbReference type="Proteomes" id="UP000604117"/>
    </source>
</evidence>
<protein>
    <submittedName>
        <fullName evidence="1">Uncharacterized protein</fullName>
    </submittedName>
</protein>